<comment type="caution">
    <text evidence="6">The sequence shown here is derived from an EMBL/GenBank/DDBJ whole genome shotgun (WGS) entry which is preliminary data.</text>
</comment>
<feature type="domain" description="CusB-like barrel-sandwich hybrid" evidence="4">
    <location>
        <begin position="185"/>
        <end position="313"/>
    </location>
</feature>
<reference evidence="7" key="1">
    <citation type="journal article" date="2019" name="Int. J. Syst. Evol. Microbiol.">
        <title>The Global Catalogue of Microorganisms (GCM) 10K type strain sequencing project: providing services to taxonomists for standard genome sequencing and annotation.</title>
        <authorList>
            <consortium name="The Broad Institute Genomics Platform"/>
            <consortium name="The Broad Institute Genome Sequencing Center for Infectious Disease"/>
            <person name="Wu L."/>
            <person name="Ma J."/>
        </authorList>
    </citation>
    <scope>NUCLEOTIDE SEQUENCE [LARGE SCALE GENOMIC DNA]</scope>
    <source>
        <strain evidence="7">JCM 32226</strain>
    </source>
</reference>
<sequence>MKPVSQAGHLKGWPAALPWVCLLGGLLLGAGGLTLWQAWAQAAPARAEPTQATPTRQILYYRNPMGQPDTSPVPKKDEMGMDYLPVYADEAPASASAAPTPVAHRQILYYRNPMGQPDISPVPKKDEMGMDYLPVYADEAQTGGLALSPERIQQLGVLSSPVRQEPLYREIRATGRLSLDERRQQTVTAKYAGWVEKLPVNSTGQEVRAGQTLLETYSPELVAAQQEYLIARDSQHKLGLSLQADGGRRLSLEEGALQRLRYWDLPEASLQRLVQSRQVRRTLPLPSPISGVVLEKKVIQGSYFKAGDPLFELADLRQLWLLVEVFETDLAGLKAGESVAIRLDAYPGESLPGKLDFIYPTLNPQTRTVSVRILLDNPDGRFKPGMLANASLTLPLPGEPPLSVPESALIDSGTRQSLLIAQGNGRFEPRAVVAGSVAVTALGERRVVIKEGLLPNEQVVTRANFLLDSESNLRAAFGSLQPAASPAKEG</sequence>
<dbReference type="NCBIfam" id="TIGR01730">
    <property type="entry name" value="RND_mfp"/>
    <property type="match status" value="1"/>
</dbReference>
<evidence type="ECO:0000259" key="3">
    <source>
        <dbReference type="Pfam" id="PF25869"/>
    </source>
</evidence>
<dbReference type="InterPro" id="IPR006143">
    <property type="entry name" value="RND_pump_MFP"/>
</dbReference>
<evidence type="ECO:0000256" key="1">
    <source>
        <dbReference type="ARBA" id="ARBA00009477"/>
    </source>
</evidence>
<dbReference type="PANTHER" id="PTHR30097:SF15">
    <property type="entry name" value="CATION EFFLUX SYSTEM PROTEIN CUSB"/>
    <property type="match status" value="1"/>
</dbReference>
<accession>A0ABP8Q520</accession>
<dbReference type="Pfam" id="PF25919">
    <property type="entry name" value="BSH_CusB"/>
    <property type="match status" value="1"/>
</dbReference>
<dbReference type="Proteomes" id="UP001501321">
    <property type="component" value="Unassembled WGS sequence"/>
</dbReference>
<evidence type="ECO:0000313" key="7">
    <source>
        <dbReference type="Proteomes" id="UP001501321"/>
    </source>
</evidence>
<proteinExistence type="inferred from homology"/>
<dbReference type="PANTHER" id="PTHR30097">
    <property type="entry name" value="CATION EFFLUX SYSTEM PROTEIN CUSB"/>
    <property type="match status" value="1"/>
</dbReference>
<feature type="domain" description="CusB-like beta-barrel" evidence="5">
    <location>
        <begin position="318"/>
        <end position="393"/>
    </location>
</feature>
<dbReference type="RefSeq" id="WP_345011704.1">
    <property type="nucleotide sequence ID" value="NZ_BAABFC010000010.1"/>
</dbReference>
<dbReference type="InterPro" id="IPR058791">
    <property type="entry name" value="3HB_CusB"/>
</dbReference>
<gene>
    <name evidence="6" type="ORF">GCM10023095_15410</name>
</gene>
<dbReference type="Gene3D" id="6.10.140.730">
    <property type="match status" value="1"/>
</dbReference>
<feature type="domain" description="CusB-like three alpha-helical bundle" evidence="3">
    <location>
        <begin position="220"/>
        <end position="280"/>
    </location>
</feature>
<name>A0ABP8Q520_9GAMM</name>
<dbReference type="InterPro" id="IPR051909">
    <property type="entry name" value="MFP_Cation_Efflux"/>
</dbReference>
<dbReference type="EMBL" id="BAABFC010000010">
    <property type="protein sequence ID" value="GAA4497954.1"/>
    <property type="molecule type" value="Genomic_DNA"/>
</dbReference>
<dbReference type="InterPro" id="IPR058790">
    <property type="entry name" value="BSH_CusB"/>
</dbReference>
<comment type="similarity">
    <text evidence="1">Belongs to the membrane fusion protein (MFP) (TC 8.A.1) family.</text>
</comment>
<keyword evidence="2" id="KW-0813">Transport</keyword>
<evidence type="ECO:0000259" key="5">
    <source>
        <dbReference type="Pfam" id="PF25954"/>
    </source>
</evidence>
<keyword evidence="7" id="KW-1185">Reference proteome</keyword>
<evidence type="ECO:0000313" key="6">
    <source>
        <dbReference type="EMBL" id="GAA4497954.1"/>
    </source>
</evidence>
<dbReference type="Gene3D" id="2.40.420.20">
    <property type="match status" value="1"/>
</dbReference>
<evidence type="ECO:0000256" key="2">
    <source>
        <dbReference type="ARBA" id="ARBA00022448"/>
    </source>
</evidence>
<organism evidence="6 7">
    <name type="scientific">Pseudaeromonas paramecii</name>
    <dbReference type="NCBI Taxonomy" id="2138166"/>
    <lineage>
        <taxon>Bacteria</taxon>
        <taxon>Pseudomonadati</taxon>
        <taxon>Pseudomonadota</taxon>
        <taxon>Gammaproteobacteria</taxon>
        <taxon>Aeromonadales</taxon>
        <taxon>Aeromonadaceae</taxon>
        <taxon>Pseudaeromonas</taxon>
    </lineage>
</organism>
<evidence type="ECO:0000259" key="4">
    <source>
        <dbReference type="Pfam" id="PF25919"/>
    </source>
</evidence>
<protein>
    <submittedName>
        <fullName evidence="6">Efflux RND transporter periplasmic adaptor subunit</fullName>
    </submittedName>
</protein>
<dbReference type="Pfam" id="PF25869">
    <property type="entry name" value="3HB_CusB"/>
    <property type="match status" value="1"/>
</dbReference>
<dbReference type="SUPFAM" id="SSF111369">
    <property type="entry name" value="HlyD-like secretion proteins"/>
    <property type="match status" value="1"/>
</dbReference>
<dbReference type="Gene3D" id="2.40.30.170">
    <property type="match status" value="1"/>
</dbReference>
<dbReference type="Pfam" id="PF25954">
    <property type="entry name" value="Beta-barrel_RND_2"/>
    <property type="match status" value="1"/>
</dbReference>
<dbReference type="InterPro" id="IPR058792">
    <property type="entry name" value="Beta-barrel_RND_2"/>
</dbReference>
<dbReference type="Gene3D" id="2.40.50.100">
    <property type="match status" value="1"/>
</dbReference>